<keyword evidence="2" id="KW-1185">Reference proteome</keyword>
<sequence>MLKMDRTNLQRKIVDLDDMVKRLLGRQSQIARLKEIDVSQRLGHPQKLVLGARDKLSRPHEADDKT</sequence>
<protein>
    <submittedName>
        <fullName evidence="1">Uncharacterized protein</fullName>
    </submittedName>
</protein>
<evidence type="ECO:0000313" key="1">
    <source>
        <dbReference type="EMBL" id="KAJ8528908.1"/>
    </source>
</evidence>
<name>A0A9Q1L3W4_9SOLA</name>
<dbReference type="OrthoDB" id="1737194at2759"/>
<reference evidence="2" key="1">
    <citation type="journal article" date="2023" name="Proc. Natl. Acad. Sci. U.S.A.">
        <title>Genomic and structural basis for evolution of tropane alkaloid biosynthesis.</title>
        <authorList>
            <person name="Wanga Y.-J."/>
            <person name="Taina T."/>
            <person name="Yua J.-Y."/>
            <person name="Lia J."/>
            <person name="Xua B."/>
            <person name="Chenc J."/>
            <person name="D'Auriad J.C."/>
            <person name="Huanga J.-P."/>
            <person name="Huanga S.-X."/>
        </authorList>
    </citation>
    <scope>NUCLEOTIDE SEQUENCE [LARGE SCALE GENOMIC DNA]</scope>
    <source>
        <strain evidence="2">cv. KIB-2019</strain>
    </source>
</reference>
<gene>
    <name evidence="1" type="ORF">K7X08_030648</name>
</gene>
<proteinExistence type="predicted"/>
<accession>A0A9Q1L3W4</accession>
<organism evidence="1 2">
    <name type="scientific">Anisodus acutangulus</name>
    <dbReference type="NCBI Taxonomy" id="402998"/>
    <lineage>
        <taxon>Eukaryota</taxon>
        <taxon>Viridiplantae</taxon>
        <taxon>Streptophyta</taxon>
        <taxon>Embryophyta</taxon>
        <taxon>Tracheophyta</taxon>
        <taxon>Spermatophyta</taxon>
        <taxon>Magnoliopsida</taxon>
        <taxon>eudicotyledons</taxon>
        <taxon>Gunneridae</taxon>
        <taxon>Pentapetalae</taxon>
        <taxon>asterids</taxon>
        <taxon>lamiids</taxon>
        <taxon>Solanales</taxon>
        <taxon>Solanaceae</taxon>
        <taxon>Solanoideae</taxon>
        <taxon>Hyoscyameae</taxon>
        <taxon>Anisodus</taxon>
    </lineage>
</organism>
<comment type="caution">
    <text evidence="1">The sequence shown here is derived from an EMBL/GenBank/DDBJ whole genome shotgun (WGS) entry which is preliminary data.</text>
</comment>
<dbReference type="AlphaFoldDB" id="A0A9Q1L3W4"/>
<dbReference type="Proteomes" id="UP001152561">
    <property type="component" value="Unassembled WGS sequence"/>
</dbReference>
<dbReference type="EMBL" id="JAJAGQ010000022">
    <property type="protein sequence ID" value="KAJ8528908.1"/>
    <property type="molecule type" value="Genomic_DNA"/>
</dbReference>
<evidence type="ECO:0000313" key="2">
    <source>
        <dbReference type="Proteomes" id="UP001152561"/>
    </source>
</evidence>